<feature type="domain" description="N-acetyltransferase" evidence="2">
    <location>
        <begin position="126"/>
        <end position="251"/>
    </location>
</feature>
<organism evidence="3 4">
    <name type="scientific">Iphiclides podalirius</name>
    <name type="common">scarce swallowtail</name>
    <dbReference type="NCBI Taxonomy" id="110791"/>
    <lineage>
        <taxon>Eukaryota</taxon>
        <taxon>Metazoa</taxon>
        <taxon>Ecdysozoa</taxon>
        <taxon>Arthropoda</taxon>
        <taxon>Hexapoda</taxon>
        <taxon>Insecta</taxon>
        <taxon>Pterygota</taxon>
        <taxon>Neoptera</taxon>
        <taxon>Endopterygota</taxon>
        <taxon>Lepidoptera</taxon>
        <taxon>Glossata</taxon>
        <taxon>Ditrysia</taxon>
        <taxon>Papilionoidea</taxon>
        <taxon>Papilionidae</taxon>
        <taxon>Papilioninae</taxon>
        <taxon>Iphiclides</taxon>
    </lineage>
</organism>
<protein>
    <recommendedName>
        <fullName evidence="1">Glycine N-acyltransferase-like protein</fullName>
        <ecNumber evidence="1">2.3.1.-</ecNumber>
    </recommendedName>
</protein>
<dbReference type="PANTHER" id="PTHR15298:SF1">
    <property type="entry name" value="GLYCINE N-ACYLTRANSFERASE-LIKE PROTEIN"/>
    <property type="match status" value="1"/>
</dbReference>
<gene>
    <name evidence="3" type="ORF">IPOD504_LOCUS3646</name>
</gene>
<keyword evidence="4" id="KW-1185">Reference proteome</keyword>
<feature type="non-terminal residue" evidence="3">
    <location>
        <position position="251"/>
    </location>
</feature>
<dbReference type="InterPro" id="IPR010313">
    <property type="entry name" value="Glycine_N-acyltransferase"/>
</dbReference>
<dbReference type="EMBL" id="OW152826">
    <property type="protein sequence ID" value="CAH2042193.1"/>
    <property type="molecule type" value="Genomic_DNA"/>
</dbReference>
<evidence type="ECO:0000259" key="2">
    <source>
        <dbReference type="PROSITE" id="PS51186"/>
    </source>
</evidence>
<dbReference type="Gene3D" id="3.40.630.30">
    <property type="match status" value="1"/>
</dbReference>
<keyword evidence="1" id="KW-0012">Acyltransferase</keyword>
<dbReference type="PROSITE" id="PS51186">
    <property type="entry name" value="GNAT"/>
    <property type="match status" value="1"/>
</dbReference>
<comment type="similarity">
    <text evidence="1">Belongs to the glycine N-acyltransferase family.</text>
</comment>
<keyword evidence="1" id="KW-0808">Transferase</keyword>
<accession>A0ABN8HVU3</accession>
<dbReference type="InterPro" id="IPR013653">
    <property type="entry name" value="GCN5-like_dom"/>
</dbReference>
<dbReference type="PANTHER" id="PTHR15298">
    <property type="entry name" value="L-COA N-ACYLTRANSFERASE-RELATED"/>
    <property type="match status" value="1"/>
</dbReference>
<dbReference type="InterPro" id="IPR000182">
    <property type="entry name" value="GNAT_dom"/>
</dbReference>
<dbReference type="Pfam" id="PF08445">
    <property type="entry name" value="FR47"/>
    <property type="match status" value="1"/>
</dbReference>
<dbReference type="SUPFAM" id="SSF55729">
    <property type="entry name" value="Acyl-CoA N-acyltransferases (Nat)"/>
    <property type="match status" value="1"/>
</dbReference>
<dbReference type="EC" id="2.3.1.-" evidence="1"/>
<evidence type="ECO:0000313" key="4">
    <source>
        <dbReference type="Proteomes" id="UP000837857"/>
    </source>
</evidence>
<name>A0ABN8HVU3_9NEOP</name>
<sequence length="251" mass="29015">MSADPLVFVPVNRWSELKDLFKSDWPRSISGFTILENLERILQLGLDYGFKVYCPFGDLSNGMVALNVKNTYYEVVVQIANDDTQRLEEALNNTKLIDWSQSVEVPFAPKHVMDCVRKDVRLQKELTFKLLSLEYVEQVDSVWPHRYPGSLWYFELLTRANLGYGLFNGDKLIAWVFIKEMGALGHLYTLEEHRRKGYGELVLKLISNILLKQGKYVVAFCLEGNTSAYKLYTKLGFQRTDEIEWCTMTAS</sequence>
<reference evidence="3" key="1">
    <citation type="submission" date="2022-03" db="EMBL/GenBank/DDBJ databases">
        <authorList>
            <person name="Martin H S."/>
        </authorList>
    </citation>
    <scope>NUCLEOTIDE SEQUENCE</scope>
</reference>
<proteinExistence type="inferred from homology"/>
<dbReference type="InterPro" id="IPR016181">
    <property type="entry name" value="Acyl_CoA_acyltransferase"/>
</dbReference>
<dbReference type="CDD" id="cd04301">
    <property type="entry name" value="NAT_SF"/>
    <property type="match status" value="1"/>
</dbReference>
<dbReference type="Proteomes" id="UP000837857">
    <property type="component" value="Chromosome 14"/>
</dbReference>
<evidence type="ECO:0000313" key="3">
    <source>
        <dbReference type="EMBL" id="CAH2042193.1"/>
    </source>
</evidence>
<evidence type="ECO:0000256" key="1">
    <source>
        <dbReference type="RuleBase" id="RU368002"/>
    </source>
</evidence>